<evidence type="ECO:0000313" key="3">
    <source>
        <dbReference type="EMBL" id="PWU23563.1"/>
    </source>
</evidence>
<keyword evidence="1" id="KW-1133">Transmembrane helix</keyword>
<keyword evidence="1" id="KW-0472">Membrane</keyword>
<name>A0A317JP07_9BACT</name>
<dbReference type="Proteomes" id="UP000246104">
    <property type="component" value="Unassembled WGS sequence"/>
</dbReference>
<protein>
    <recommendedName>
        <fullName evidence="2">LysM domain-containing protein</fullName>
    </recommendedName>
</protein>
<dbReference type="InterPro" id="IPR052196">
    <property type="entry name" value="Bact_Kbp"/>
</dbReference>
<comment type="caution">
    <text evidence="3">The sequence shown here is derived from an EMBL/GenBank/DDBJ whole genome shotgun (WGS) entry which is preliminary data.</text>
</comment>
<feature type="domain" description="LysM" evidence="2">
    <location>
        <begin position="71"/>
        <end position="118"/>
    </location>
</feature>
<dbReference type="InterPro" id="IPR036779">
    <property type="entry name" value="LysM_dom_sf"/>
</dbReference>
<proteinExistence type="predicted"/>
<organism evidence="3 4">
    <name type="scientific">Candidatus Cerribacteria bacterium 'Amazon FNV 2010 28 9'</name>
    <dbReference type="NCBI Taxonomy" id="2081795"/>
    <lineage>
        <taxon>Bacteria</taxon>
        <taxon>Candidatus Cerribacteria</taxon>
    </lineage>
</organism>
<reference evidence="3 4" key="1">
    <citation type="submission" date="2018-02" db="EMBL/GenBank/DDBJ databases">
        <title>Genomic Reconstructions from Amazon Rainforest and Pasture Soil Reveal Novel Insights into the Physiology of Candidate Phyla in Tropical Sites.</title>
        <authorList>
            <person name="Kroeger M.E."/>
            <person name="Delmont T."/>
            <person name="Eren A.M."/>
            <person name="Guo J."/>
            <person name="Meyer K.M."/>
            <person name="Khan K."/>
            <person name="Rodrigues J.L.M."/>
            <person name="Bohannan B.J.M."/>
            <person name="Tringe S."/>
            <person name="Borges C.D."/>
            <person name="Tiedje J."/>
            <person name="Tsai S.M."/>
            <person name="Nusslein K."/>
        </authorList>
    </citation>
    <scope>NUCLEOTIDE SEQUENCE [LARGE SCALE GENOMIC DNA]</scope>
    <source>
        <strain evidence="3">Amazon FNV 2010 28 9</strain>
    </source>
</reference>
<feature type="domain" description="LysM" evidence="2">
    <location>
        <begin position="160"/>
        <end position="210"/>
    </location>
</feature>
<dbReference type="EMBL" id="PSRQ01000030">
    <property type="protein sequence ID" value="PWU23563.1"/>
    <property type="molecule type" value="Genomic_DNA"/>
</dbReference>
<evidence type="ECO:0000313" key="4">
    <source>
        <dbReference type="Proteomes" id="UP000246104"/>
    </source>
</evidence>
<evidence type="ECO:0000259" key="2">
    <source>
        <dbReference type="PROSITE" id="PS51782"/>
    </source>
</evidence>
<gene>
    <name evidence="3" type="ORF">C5B42_02510</name>
</gene>
<keyword evidence="1" id="KW-0812">Transmembrane</keyword>
<dbReference type="PANTHER" id="PTHR34700">
    <property type="entry name" value="POTASSIUM BINDING PROTEIN KBP"/>
    <property type="match status" value="1"/>
</dbReference>
<evidence type="ECO:0000256" key="1">
    <source>
        <dbReference type="SAM" id="Phobius"/>
    </source>
</evidence>
<dbReference type="Pfam" id="PF01476">
    <property type="entry name" value="LysM"/>
    <property type="match status" value="2"/>
</dbReference>
<dbReference type="SUPFAM" id="SSF54106">
    <property type="entry name" value="LysM domain"/>
    <property type="match status" value="2"/>
</dbReference>
<feature type="transmembrane region" description="Helical" evidence="1">
    <location>
        <begin position="20"/>
        <end position="39"/>
    </location>
</feature>
<dbReference type="CDD" id="cd00118">
    <property type="entry name" value="LysM"/>
    <property type="match status" value="2"/>
</dbReference>
<accession>A0A317JP07</accession>
<sequence length="212" mass="22661">MDGSFASFTKKLSQYESEISSILGMLVVAALAVFIFLFVKRFMPKPTITPVADQTSTQQAAQDLINKTDTNAYTVKAGQGLSQIAKEVYGNGAKWKQIADANNVKAPYTLKAGQTLTIPQDQAATDMGTAQTVTSSTAVAPVQTSTASITPSTTTAAIDATYTVKKGDHLWKIALTEYGSGYSWVKIYSANKKLIGKNPGVIRPGMQLSLPR</sequence>
<dbReference type="SMART" id="SM00257">
    <property type="entry name" value="LysM"/>
    <property type="match status" value="2"/>
</dbReference>
<dbReference type="PROSITE" id="PS51782">
    <property type="entry name" value="LYSM"/>
    <property type="match status" value="2"/>
</dbReference>
<dbReference type="AlphaFoldDB" id="A0A317JP07"/>
<dbReference type="InterPro" id="IPR018392">
    <property type="entry name" value="LysM"/>
</dbReference>
<dbReference type="PANTHER" id="PTHR34700:SF4">
    <property type="entry name" value="PHAGE-LIKE ELEMENT PBSX PROTEIN XKDP"/>
    <property type="match status" value="1"/>
</dbReference>
<dbReference type="Gene3D" id="3.10.350.10">
    <property type="entry name" value="LysM domain"/>
    <property type="match status" value="2"/>
</dbReference>